<evidence type="ECO:0000313" key="17">
    <source>
        <dbReference type="Proteomes" id="UP000003344"/>
    </source>
</evidence>
<feature type="binding site" evidence="12">
    <location>
        <position position="421"/>
    </location>
    <ligand>
        <name>(2R)-2-phosphoglycerate</name>
        <dbReference type="ChEBI" id="CHEBI:58289"/>
    </ligand>
</feature>
<feature type="binding site" evidence="12">
    <location>
        <position position="443"/>
    </location>
    <ligand>
        <name>(2R)-2-phosphoglycerate</name>
        <dbReference type="ChEBI" id="CHEBI:58289"/>
    </ligand>
</feature>
<evidence type="ECO:0000256" key="12">
    <source>
        <dbReference type="HAMAP-Rule" id="MF_00318"/>
    </source>
</evidence>
<dbReference type="Proteomes" id="UP000003344">
    <property type="component" value="Unassembled WGS sequence"/>
</dbReference>
<dbReference type="PRINTS" id="PR00148">
    <property type="entry name" value="ENOLASE"/>
</dbReference>
<reference evidence="16 17" key="1">
    <citation type="submission" date="2009-10" db="EMBL/GenBank/DDBJ databases">
        <authorList>
            <person name="Weinstock G."/>
            <person name="Sodergren E."/>
            <person name="Clifton S."/>
            <person name="Fulton L."/>
            <person name="Fulton B."/>
            <person name="Courtney L."/>
            <person name="Fronick C."/>
            <person name="Harrison M."/>
            <person name="Strong C."/>
            <person name="Farmer C."/>
            <person name="Delahaunty K."/>
            <person name="Markovic C."/>
            <person name="Hall O."/>
            <person name="Minx P."/>
            <person name="Tomlinson C."/>
            <person name="Mitreva M."/>
            <person name="Nelson J."/>
            <person name="Hou S."/>
            <person name="Wollam A."/>
            <person name="Pepin K.H."/>
            <person name="Johnson M."/>
            <person name="Bhonagiri V."/>
            <person name="Nash W.E."/>
            <person name="Warren W."/>
            <person name="Chinwalla A."/>
            <person name="Mardis E.R."/>
            <person name="Wilson R.K."/>
        </authorList>
    </citation>
    <scope>NUCLEOTIDE SEQUENCE [LARGE SCALE GENOMIC DNA]</scope>
    <source>
        <strain evidence="17">ATCC 25996 / DSM 4631 / NCTC 10774 / M26</strain>
    </source>
</reference>
<evidence type="ECO:0000259" key="14">
    <source>
        <dbReference type="SMART" id="SM01192"/>
    </source>
</evidence>
<dbReference type="FunFam" id="3.20.20.120:FF:000001">
    <property type="entry name" value="Enolase"/>
    <property type="match status" value="1"/>
</dbReference>
<comment type="caution">
    <text evidence="16">The sequence shown here is derived from an EMBL/GenBank/DDBJ whole genome shotgun (WGS) entry which is preliminary data.</text>
</comment>
<evidence type="ECO:0000256" key="3">
    <source>
        <dbReference type="ARBA" id="ARBA00012058"/>
    </source>
</evidence>
<feature type="binding site" evidence="12">
    <location>
        <position position="392"/>
    </location>
    <ligand>
        <name>(2R)-2-phosphoglycerate</name>
        <dbReference type="ChEBI" id="CHEBI:58289"/>
    </ligand>
</feature>
<evidence type="ECO:0000313" key="16">
    <source>
        <dbReference type="EMBL" id="EFC88061.1"/>
    </source>
</evidence>
<comment type="catalytic activity">
    <reaction evidence="12">
        <text>(2R)-2-phosphoglycerate = phosphoenolpyruvate + H2O</text>
        <dbReference type="Rhea" id="RHEA:10164"/>
        <dbReference type="ChEBI" id="CHEBI:15377"/>
        <dbReference type="ChEBI" id="CHEBI:58289"/>
        <dbReference type="ChEBI" id="CHEBI:58702"/>
        <dbReference type="EC" id="4.2.1.11"/>
    </reaction>
</comment>
<dbReference type="SFLD" id="SFLDS00001">
    <property type="entry name" value="Enolase"/>
    <property type="match status" value="1"/>
</dbReference>
<feature type="active site" description="Proton acceptor" evidence="12">
    <location>
        <position position="392"/>
    </location>
</feature>
<keyword evidence="9 12" id="KW-0324">Glycolysis</keyword>
<evidence type="ECO:0000256" key="8">
    <source>
        <dbReference type="ARBA" id="ARBA00022842"/>
    </source>
</evidence>
<keyword evidence="6 12" id="KW-0964">Secreted</keyword>
<evidence type="ECO:0000256" key="4">
    <source>
        <dbReference type="ARBA" id="ARBA00017068"/>
    </source>
</evidence>
<comment type="subcellular location">
    <subcellularLocation>
        <location evidence="12">Cytoplasm</location>
    </subcellularLocation>
    <subcellularLocation>
        <location evidence="12">Secreted</location>
    </subcellularLocation>
    <subcellularLocation>
        <location evidence="12">Cell surface</location>
    </subcellularLocation>
    <text evidence="12">Fractions of enolase are present in both the cytoplasm and on the cell surface.</text>
</comment>
<dbReference type="EC" id="4.2.1.11" evidence="3 12"/>
<keyword evidence="13" id="KW-1133">Transmembrane helix</keyword>
<keyword evidence="13" id="KW-0472">Membrane</keyword>
<evidence type="ECO:0000256" key="13">
    <source>
        <dbReference type="SAM" id="Phobius"/>
    </source>
</evidence>
<dbReference type="InterPro" id="IPR036849">
    <property type="entry name" value="Enolase-like_C_sf"/>
</dbReference>
<keyword evidence="16" id="KW-0670">Pyruvate</keyword>
<dbReference type="Gene3D" id="3.20.20.120">
    <property type="entry name" value="Enolase-like C-terminal domain"/>
    <property type="match status" value="1"/>
</dbReference>
<protein>
    <recommendedName>
        <fullName evidence="4 12">Enolase</fullName>
        <ecNumber evidence="3 12">4.2.1.11</ecNumber>
    </recommendedName>
    <alternativeName>
        <fullName evidence="12">2-phospho-D-glycerate hydro-lyase</fullName>
    </alternativeName>
    <alternativeName>
        <fullName evidence="12">2-phosphoglycerate dehydratase</fullName>
    </alternativeName>
</protein>
<dbReference type="InterPro" id="IPR000941">
    <property type="entry name" value="Enolase"/>
</dbReference>
<comment type="cofactor">
    <cofactor evidence="12">
        <name>Mg(2+)</name>
        <dbReference type="ChEBI" id="CHEBI:18420"/>
    </cofactor>
    <text evidence="12">Binds a second Mg(2+) ion via substrate during catalysis.</text>
</comment>
<dbReference type="eggNOG" id="COG0148">
    <property type="taxonomic scope" value="Bacteria"/>
</dbReference>
<dbReference type="InterPro" id="IPR020811">
    <property type="entry name" value="Enolase_N"/>
</dbReference>
<dbReference type="InterPro" id="IPR029017">
    <property type="entry name" value="Enolase-like_N"/>
</dbReference>
<sequence>MQTDVDVKQTYSWFHRNSNTTIGIIAVDVFSATLTGRLKCNKATFLFFILIWRIFMSAIVDIFAREILDSRGNPTVECDVLLESGVMGRAAVPSGASTGQKEALELRDGDKSRYLGKGVLKAVEHVNNQIAQALIGIDANEQSYIDKIMIELDGTENKGNLGANATLAVSMAVARAAAEDSGLPLYRYLGGVGPMALPVPMMNVINGGEHANNSLNIQEFMIMPVGAKSFREALRCGAEIFHALKKLCDGKGFPTTVGDEGGFAPNLNSHKEALQLMVEATEAAGYKAGDDVLFALDCASSEFYKDGKYHLEAEGRSYTSAEFAEYLEGLVNEFPIISIEDGMDENDWEGWKLLTEKLGSKVQLVGDDLFVTNPKILAQGIEKGVANALLVKVNQIGTLSETLQAVDLAKRSRYASVMSHRSGETEDSTIADLAVATNCMQIKTGSLSRSDRMAKYNQLLRIEEELAEAAYYSGKAAFYQLGK</sequence>
<evidence type="ECO:0000256" key="6">
    <source>
        <dbReference type="ARBA" id="ARBA00022525"/>
    </source>
</evidence>
<comment type="function">
    <text evidence="11 12">Catalyzes the reversible conversion of 2-phosphoglycerate (2-PG) into phosphoenolpyruvate (PEP). It is essential for the degradation of carbohydrates via glycolysis.</text>
</comment>
<gene>
    <name evidence="12 16" type="primary">eno</name>
    <name evidence="16" type="ORF">NEIMUCOT_05427</name>
</gene>
<dbReference type="UniPathway" id="UPA00109">
    <property type="reaction ID" value="UER00187"/>
</dbReference>
<dbReference type="SMART" id="SM01192">
    <property type="entry name" value="Enolase_C"/>
    <property type="match status" value="1"/>
</dbReference>
<dbReference type="GO" id="GO:0000015">
    <property type="term" value="C:phosphopyruvate hydratase complex"/>
    <property type="evidence" value="ECO:0007669"/>
    <property type="project" value="InterPro"/>
</dbReference>
<dbReference type="PANTHER" id="PTHR11902">
    <property type="entry name" value="ENOLASE"/>
    <property type="match status" value="1"/>
</dbReference>
<dbReference type="PROSITE" id="PS00164">
    <property type="entry name" value="ENOLASE"/>
    <property type="match status" value="1"/>
</dbReference>
<evidence type="ECO:0000256" key="2">
    <source>
        <dbReference type="ARBA" id="ARBA00009604"/>
    </source>
</evidence>
<feature type="domain" description="Enolase N-terminal" evidence="15">
    <location>
        <begin position="59"/>
        <end position="189"/>
    </location>
</feature>
<comment type="similarity">
    <text evidence="2 12">Belongs to the enolase family.</text>
</comment>
<evidence type="ECO:0000256" key="10">
    <source>
        <dbReference type="ARBA" id="ARBA00023239"/>
    </source>
</evidence>
<dbReference type="GO" id="GO:0005576">
    <property type="term" value="C:extracellular region"/>
    <property type="evidence" value="ECO:0007669"/>
    <property type="project" value="UniProtKB-SubCell"/>
</dbReference>
<keyword evidence="8 12" id="KW-0460">Magnesium</keyword>
<dbReference type="Pfam" id="PF00113">
    <property type="entry name" value="Enolase_C"/>
    <property type="match status" value="1"/>
</dbReference>
<keyword evidence="10 12" id="KW-0456">Lyase</keyword>
<name>D2ZXS3_NEIM2</name>
<dbReference type="GO" id="GO:0004634">
    <property type="term" value="F:phosphopyruvate hydratase activity"/>
    <property type="evidence" value="ECO:0007669"/>
    <property type="project" value="UniProtKB-UniRule"/>
</dbReference>
<dbReference type="SUPFAM" id="SSF54826">
    <property type="entry name" value="Enolase N-terminal domain-like"/>
    <property type="match status" value="1"/>
</dbReference>
<keyword evidence="5 12" id="KW-0963">Cytoplasm</keyword>
<comment type="pathway">
    <text evidence="1 12">Carbohydrate degradation; glycolysis; pyruvate from D-glyceraldehyde 3-phosphate: step 4/5.</text>
</comment>
<dbReference type="PANTHER" id="PTHR11902:SF1">
    <property type="entry name" value="ENOLASE"/>
    <property type="match status" value="1"/>
</dbReference>
<dbReference type="GO" id="GO:0009986">
    <property type="term" value="C:cell surface"/>
    <property type="evidence" value="ECO:0007669"/>
    <property type="project" value="UniProtKB-SubCell"/>
</dbReference>
<dbReference type="Gene3D" id="3.30.390.10">
    <property type="entry name" value="Enolase-like, N-terminal domain"/>
    <property type="match status" value="1"/>
</dbReference>
<evidence type="ECO:0000256" key="11">
    <source>
        <dbReference type="ARBA" id="ARBA00045763"/>
    </source>
</evidence>
<evidence type="ECO:0000256" key="1">
    <source>
        <dbReference type="ARBA" id="ARBA00005031"/>
    </source>
</evidence>
<keyword evidence="7 12" id="KW-0479">Metal-binding</keyword>
<dbReference type="SFLD" id="SFLDG00178">
    <property type="entry name" value="enolase"/>
    <property type="match status" value="1"/>
</dbReference>
<dbReference type="SMART" id="SM01193">
    <property type="entry name" value="Enolase_N"/>
    <property type="match status" value="1"/>
</dbReference>
<dbReference type="EMBL" id="ACDX02000011">
    <property type="protein sequence ID" value="EFC88061.1"/>
    <property type="molecule type" value="Genomic_DNA"/>
</dbReference>
<dbReference type="AlphaFoldDB" id="D2ZXS3"/>
<dbReference type="GO" id="GO:0000287">
    <property type="term" value="F:magnesium ion binding"/>
    <property type="evidence" value="ECO:0007669"/>
    <property type="project" value="UniProtKB-UniRule"/>
</dbReference>
<feature type="active site" description="Proton donor" evidence="12">
    <location>
        <position position="260"/>
    </location>
</feature>
<keyword evidence="13" id="KW-0812">Transmembrane</keyword>
<dbReference type="InterPro" id="IPR020810">
    <property type="entry name" value="Enolase_C"/>
</dbReference>
<dbReference type="FunFam" id="3.30.390.10:FF:000001">
    <property type="entry name" value="Enolase"/>
    <property type="match status" value="1"/>
</dbReference>
<feature type="binding site" evidence="12">
    <location>
        <position position="340"/>
    </location>
    <ligand>
        <name>Mg(2+)</name>
        <dbReference type="ChEBI" id="CHEBI:18420"/>
    </ligand>
</feature>
<proteinExistence type="inferred from homology"/>
<feature type="binding site" evidence="12">
    <location>
        <position position="422"/>
    </location>
    <ligand>
        <name>(2R)-2-phosphoglycerate</name>
        <dbReference type="ChEBI" id="CHEBI:58289"/>
    </ligand>
</feature>
<dbReference type="NCBIfam" id="TIGR01060">
    <property type="entry name" value="eno"/>
    <property type="match status" value="1"/>
</dbReference>
<evidence type="ECO:0000259" key="15">
    <source>
        <dbReference type="SMART" id="SM01193"/>
    </source>
</evidence>
<dbReference type="SFLD" id="SFLDF00002">
    <property type="entry name" value="enolase"/>
    <property type="match status" value="1"/>
</dbReference>
<dbReference type="HAMAP" id="MF_00318">
    <property type="entry name" value="Enolase"/>
    <property type="match status" value="1"/>
</dbReference>
<feature type="transmembrane region" description="Helical" evidence="13">
    <location>
        <begin position="45"/>
        <end position="64"/>
    </location>
</feature>
<organism evidence="16 17">
    <name type="scientific">Neisseria mucosa (strain ATCC 25996 / DSM 4631 / NCTC 10774 / M26)</name>
    <dbReference type="NCBI Taxonomy" id="546266"/>
    <lineage>
        <taxon>Bacteria</taxon>
        <taxon>Pseudomonadati</taxon>
        <taxon>Pseudomonadota</taxon>
        <taxon>Betaproteobacteria</taxon>
        <taxon>Neisseriales</taxon>
        <taxon>Neisseriaceae</taxon>
        <taxon>Neisseria</taxon>
    </lineage>
</organism>
<dbReference type="GO" id="GO:0006096">
    <property type="term" value="P:glycolytic process"/>
    <property type="evidence" value="ECO:0007669"/>
    <property type="project" value="UniProtKB-UniRule"/>
</dbReference>
<dbReference type="CDD" id="cd03313">
    <property type="entry name" value="enolase"/>
    <property type="match status" value="1"/>
</dbReference>
<feature type="domain" description="Enolase C-terminal TIM barrel" evidence="14">
    <location>
        <begin position="194"/>
        <end position="480"/>
    </location>
</feature>
<evidence type="ECO:0000256" key="9">
    <source>
        <dbReference type="ARBA" id="ARBA00023152"/>
    </source>
</evidence>
<dbReference type="Pfam" id="PF03952">
    <property type="entry name" value="Enolase_N"/>
    <property type="match status" value="1"/>
</dbReference>
<feature type="binding site" evidence="12">
    <location>
        <position position="218"/>
    </location>
    <ligand>
        <name>(2R)-2-phosphoglycerate</name>
        <dbReference type="ChEBI" id="CHEBI:58289"/>
    </ligand>
</feature>
<accession>D2ZXS3</accession>
<dbReference type="SUPFAM" id="SSF51604">
    <property type="entry name" value="Enolase C-terminal domain-like"/>
    <property type="match status" value="1"/>
</dbReference>
<feature type="binding site" evidence="12">
    <location>
        <position position="367"/>
    </location>
    <ligand>
        <name>Mg(2+)</name>
        <dbReference type="ChEBI" id="CHEBI:18420"/>
    </ligand>
</feature>
<evidence type="ECO:0000256" key="7">
    <source>
        <dbReference type="ARBA" id="ARBA00022723"/>
    </source>
</evidence>
<dbReference type="STRING" id="546266.NEIMUCOT_05427"/>
<feature type="binding site" evidence="12">
    <location>
        <position position="297"/>
    </location>
    <ligand>
        <name>Mg(2+)</name>
        <dbReference type="ChEBI" id="CHEBI:18420"/>
    </ligand>
</feature>
<dbReference type="InterPro" id="IPR020809">
    <property type="entry name" value="Enolase_CS"/>
</dbReference>
<evidence type="ECO:0000256" key="5">
    <source>
        <dbReference type="ARBA" id="ARBA00022490"/>
    </source>
</evidence>